<evidence type="ECO:0000259" key="4">
    <source>
        <dbReference type="Pfam" id="PF00135"/>
    </source>
</evidence>
<feature type="domain" description="Carboxylesterase type B" evidence="4">
    <location>
        <begin position="107"/>
        <end position="601"/>
    </location>
</feature>
<dbReference type="InterPro" id="IPR050654">
    <property type="entry name" value="AChE-related_enzymes"/>
</dbReference>
<keyword evidence="6" id="KW-1185">Reference proteome</keyword>
<dbReference type="EC" id="3.1.1.-" evidence="3"/>
<dbReference type="PANTHER" id="PTHR43918">
    <property type="entry name" value="ACETYLCHOLINESTERASE"/>
    <property type="match status" value="1"/>
</dbReference>
<evidence type="ECO:0000256" key="2">
    <source>
        <dbReference type="ARBA" id="ARBA00022801"/>
    </source>
</evidence>
<dbReference type="AlphaFoldDB" id="R9P0V8"/>
<keyword evidence="2 3" id="KW-0378">Hydrolase</keyword>
<comment type="similarity">
    <text evidence="1 3">Belongs to the type-B carboxylesterase/lipase family.</text>
</comment>
<proteinExistence type="inferred from homology"/>
<protein>
    <recommendedName>
        <fullName evidence="3">Carboxylic ester hydrolase</fullName>
        <ecNumber evidence="3">3.1.1.-</ecNumber>
    </recommendedName>
</protein>
<feature type="chain" id="PRO_5005146023" description="Carboxylic ester hydrolase" evidence="3">
    <location>
        <begin position="26"/>
        <end position="649"/>
    </location>
</feature>
<evidence type="ECO:0000313" key="6">
    <source>
        <dbReference type="Proteomes" id="UP000014071"/>
    </source>
</evidence>
<organism evidence="5 6">
    <name type="scientific">Pseudozyma hubeiensis (strain SY62)</name>
    <name type="common">Yeast</name>
    <dbReference type="NCBI Taxonomy" id="1305764"/>
    <lineage>
        <taxon>Eukaryota</taxon>
        <taxon>Fungi</taxon>
        <taxon>Dikarya</taxon>
        <taxon>Basidiomycota</taxon>
        <taxon>Ustilaginomycotina</taxon>
        <taxon>Ustilaginomycetes</taxon>
        <taxon>Ustilaginales</taxon>
        <taxon>Ustilaginaceae</taxon>
        <taxon>Pseudozyma</taxon>
    </lineage>
</organism>
<evidence type="ECO:0000256" key="1">
    <source>
        <dbReference type="ARBA" id="ARBA00005964"/>
    </source>
</evidence>
<dbReference type="Proteomes" id="UP000014071">
    <property type="component" value="Unassembled WGS sequence"/>
</dbReference>
<evidence type="ECO:0000256" key="3">
    <source>
        <dbReference type="RuleBase" id="RU361235"/>
    </source>
</evidence>
<dbReference type="InterPro" id="IPR029058">
    <property type="entry name" value="AB_hydrolase_fold"/>
</dbReference>
<dbReference type="GO" id="GO:0052689">
    <property type="term" value="F:carboxylic ester hydrolase activity"/>
    <property type="evidence" value="ECO:0007669"/>
    <property type="project" value="TreeGrafter"/>
</dbReference>
<evidence type="ECO:0000313" key="5">
    <source>
        <dbReference type="EMBL" id="GAC94769.1"/>
    </source>
</evidence>
<dbReference type="InterPro" id="IPR019826">
    <property type="entry name" value="Carboxylesterase_B_AS"/>
</dbReference>
<dbReference type="STRING" id="1305764.R9P0V8"/>
<dbReference type="HOGENOM" id="CLU_006586_10_6_1"/>
<dbReference type="GeneID" id="24107635"/>
<dbReference type="InterPro" id="IPR002018">
    <property type="entry name" value="CarbesteraseB"/>
</dbReference>
<dbReference type="OrthoDB" id="408631at2759"/>
<accession>R9P0V8</accession>
<dbReference type="eggNOG" id="KOG4389">
    <property type="taxonomic scope" value="Eukaryota"/>
</dbReference>
<dbReference type="Pfam" id="PF00135">
    <property type="entry name" value="COesterase"/>
    <property type="match status" value="1"/>
</dbReference>
<keyword evidence="3" id="KW-0732">Signal</keyword>
<dbReference type="EMBL" id="DF238786">
    <property type="protein sequence ID" value="GAC94769.1"/>
    <property type="molecule type" value="Genomic_DNA"/>
</dbReference>
<gene>
    <name evidence="5" type="ORF">PHSY_002342</name>
</gene>
<dbReference type="RefSeq" id="XP_012188356.1">
    <property type="nucleotide sequence ID" value="XM_012332966.1"/>
</dbReference>
<feature type="signal peptide" evidence="3">
    <location>
        <begin position="1"/>
        <end position="25"/>
    </location>
</feature>
<dbReference type="PROSITE" id="PS00122">
    <property type="entry name" value="CARBOXYLESTERASE_B_1"/>
    <property type="match status" value="1"/>
</dbReference>
<sequence length="649" mass="71071">MRSLWKLLPLVAGLHLAVFCGLSAALPSPAPGTPLDLPSVLFSRASSDAINSNNTADCTNCTNLGNFVNPIPVTSSDPVVQVRNGSYAGLTIQPIAASSTRSGFGTNRTQHAFLGIPYAQQPIDDLRFRRPRSLNSTWNDVRSAKRYSELCFGVGVDDDYNPPYVTYKLGERCLTLNVVRPDNVKQGDDLPVFVWIHGGGFSFGGSGDRRYNGSFVVDKSVELDQPVIYVSLNYRVNVLGFPVGDEAEQEGIQNLGLYDQRLALHWIRENIGAFGGDRDKVSILGESAGGGSMLLHLAAYGGRDDKLFRSVVVQSGYWSSQLATKNTTAEWNQQWGSLSEYANCASGSSIECLRKVPLDTIKQWSQKNNATLSAFNPVVDGDLVEEDLQKSFLEGKFVKNASVLLNNNLDEGISFGVRGVNNTNDIVNALEASQALPDGWLNSDVRSDLARIYPDNEDIYAPFQAGAGLLPPTNGIIGMNDRRSCAIFGDLRFVGPRRQAALALAKGSNKSIYVSRFDQLSYKTPVNVGAQHFQEVAYMFRNPLDTQNALGPLTKDVELADEMASYWISFVASDDPNRAKEEGKMGGGAVEWPKYTVEGKKGLAWVRDGLGHKTKVIKDDYRTEGMELLMALRSGSYDHNTFKAKRDEL</sequence>
<name>R9P0V8_PSEHS</name>
<reference evidence="6" key="1">
    <citation type="journal article" date="2013" name="Genome Announc.">
        <title>Draft genome sequence of the basidiomycetous yeast-like fungus Pseudozyma hubeiensis SY62, which produces an abundant amount of the biosurfactant mannosylerythritol lipids.</title>
        <authorList>
            <person name="Konishi M."/>
            <person name="Hatada Y."/>
            <person name="Horiuchi J."/>
        </authorList>
    </citation>
    <scope>NUCLEOTIDE SEQUENCE [LARGE SCALE GENOMIC DNA]</scope>
    <source>
        <strain evidence="6">SY62</strain>
    </source>
</reference>
<dbReference type="SUPFAM" id="SSF53474">
    <property type="entry name" value="alpha/beta-Hydrolases"/>
    <property type="match status" value="1"/>
</dbReference>
<dbReference type="ESTHER" id="psehs-r9p0v8">
    <property type="family name" value="Fungal_carboxylesterase_lipase"/>
</dbReference>
<dbReference type="PANTHER" id="PTHR43918:SF4">
    <property type="entry name" value="CARBOXYLIC ESTER HYDROLASE"/>
    <property type="match status" value="1"/>
</dbReference>
<dbReference type="Gene3D" id="3.40.50.1820">
    <property type="entry name" value="alpha/beta hydrolase"/>
    <property type="match status" value="1"/>
</dbReference>